<keyword evidence="4" id="KW-1185">Reference proteome</keyword>
<name>A0A5N5HWZ3_9ROSA</name>
<sequence length="175" mass="18592">MDMKKIALAIIVIAALMSVVLAAKDAPKSAAAPAPSKEKDTASAPKPSSADSITLTVVGSLAVVEQQYLHQEEKIALVFDDLVIVNKELLLEKDQDGYCRQFYSQPTTMVAKGFFTLAKETPKTTAAAAPKESAPTAKDTAAHAPAPSSAFTPFPDVGYLAAASLLSFFAYYMQY</sequence>
<dbReference type="InterPro" id="IPR044702">
    <property type="entry name" value="AGP23/40"/>
</dbReference>
<gene>
    <name evidence="3" type="ORF">D8674_008886</name>
</gene>
<protein>
    <submittedName>
        <fullName evidence="3">Classical arabinogalactan protein 6-like</fullName>
    </submittedName>
</protein>
<accession>A0A5N5HWZ3</accession>
<evidence type="ECO:0000256" key="1">
    <source>
        <dbReference type="SAM" id="MobiDB-lite"/>
    </source>
</evidence>
<keyword evidence="2" id="KW-0732">Signal</keyword>
<reference evidence="3 4" key="1">
    <citation type="submission" date="2019-09" db="EMBL/GenBank/DDBJ databases">
        <authorList>
            <person name="Ou C."/>
        </authorList>
    </citation>
    <scope>NUCLEOTIDE SEQUENCE [LARGE SCALE GENOMIC DNA]</scope>
    <source>
        <strain evidence="3">S2</strain>
        <tissue evidence="3">Leaf</tissue>
    </source>
</reference>
<evidence type="ECO:0000313" key="4">
    <source>
        <dbReference type="Proteomes" id="UP000327157"/>
    </source>
</evidence>
<reference evidence="4" key="2">
    <citation type="submission" date="2019-10" db="EMBL/GenBank/DDBJ databases">
        <title>A de novo genome assembly of a pear dwarfing rootstock.</title>
        <authorList>
            <person name="Wang F."/>
            <person name="Wang J."/>
            <person name="Li S."/>
            <person name="Zhang Y."/>
            <person name="Fang M."/>
            <person name="Ma L."/>
            <person name="Zhao Y."/>
            <person name="Jiang S."/>
        </authorList>
    </citation>
    <scope>NUCLEOTIDE SEQUENCE [LARGE SCALE GENOMIC DNA]</scope>
</reference>
<feature type="region of interest" description="Disordered" evidence="1">
    <location>
        <begin position="30"/>
        <end position="50"/>
    </location>
</feature>
<feature type="chain" id="PRO_5024315872" evidence="2">
    <location>
        <begin position="23"/>
        <end position="175"/>
    </location>
</feature>
<evidence type="ECO:0000256" key="2">
    <source>
        <dbReference type="SAM" id="SignalP"/>
    </source>
</evidence>
<organism evidence="3 4">
    <name type="scientific">Pyrus ussuriensis x Pyrus communis</name>
    <dbReference type="NCBI Taxonomy" id="2448454"/>
    <lineage>
        <taxon>Eukaryota</taxon>
        <taxon>Viridiplantae</taxon>
        <taxon>Streptophyta</taxon>
        <taxon>Embryophyta</taxon>
        <taxon>Tracheophyta</taxon>
        <taxon>Spermatophyta</taxon>
        <taxon>Magnoliopsida</taxon>
        <taxon>eudicotyledons</taxon>
        <taxon>Gunneridae</taxon>
        <taxon>Pentapetalae</taxon>
        <taxon>rosids</taxon>
        <taxon>fabids</taxon>
        <taxon>Rosales</taxon>
        <taxon>Rosaceae</taxon>
        <taxon>Amygdaloideae</taxon>
        <taxon>Maleae</taxon>
        <taxon>Pyrus</taxon>
    </lineage>
</organism>
<comment type="caution">
    <text evidence="3">The sequence shown here is derived from an EMBL/GenBank/DDBJ whole genome shotgun (WGS) entry which is preliminary data.</text>
</comment>
<dbReference type="PANTHER" id="PTHR34672:SF2">
    <property type="entry name" value="ARABINOGALACTAN PROTEIN 23"/>
    <property type="match status" value="1"/>
</dbReference>
<evidence type="ECO:0000313" key="3">
    <source>
        <dbReference type="EMBL" id="KAB2631367.1"/>
    </source>
</evidence>
<reference evidence="3 4" key="3">
    <citation type="submission" date="2019-11" db="EMBL/GenBank/DDBJ databases">
        <title>A de novo genome assembly of a pear dwarfing rootstock.</title>
        <authorList>
            <person name="Wang F."/>
            <person name="Wang J."/>
            <person name="Li S."/>
            <person name="Zhang Y."/>
            <person name="Fang M."/>
            <person name="Ma L."/>
            <person name="Zhao Y."/>
            <person name="Jiang S."/>
        </authorList>
    </citation>
    <scope>NUCLEOTIDE SEQUENCE [LARGE SCALE GENOMIC DNA]</scope>
    <source>
        <strain evidence="3">S2</strain>
        <tissue evidence="3">Leaf</tissue>
    </source>
</reference>
<dbReference type="EMBL" id="SMOL01000143">
    <property type="protein sequence ID" value="KAB2631367.1"/>
    <property type="molecule type" value="Genomic_DNA"/>
</dbReference>
<dbReference type="Proteomes" id="UP000327157">
    <property type="component" value="Chromosome 12"/>
</dbReference>
<feature type="signal peptide" evidence="2">
    <location>
        <begin position="1"/>
        <end position="22"/>
    </location>
</feature>
<dbReference type="PANTHER" id="PTHR34672">
    <property type="entry name" value="POLLEN-SPECIFIC ARABINOGALACTA PROTEIN BAN102"/>
    <property type="match status" value="1"/>
</dbReference>
<proteinExistence type="predicted"/>
<dbReference type="AlphaFoldDB" id="A0A5N5HWZ3"/>